<reference evidence="2 3" key="1">
    <citation type="submission" date="2018-06" db="EMBL/GenBank/DDBJ databases">
        <title>Genomic Encyclopedia of Archaeal and Bacterial Type Strains, Phase II (KMG-II): from individual species to whole genera.</title>
        <authorList>
            <person name="Goeker M."/>
        </authorList>
    </citation>
    <scope>NUCLEOTIDE SEQUENCE [LARGE SCALE GENOMIC DNA]</scope>
    <source>
        <strain evidence="2 3">DSM 13087</strain>
    </source>
</reference>
<dbReference type="RefSeq" id="WP_071470899.1">
    <property type="nucleotide sequence ID" value="NZ_MEHT01000045.1"/>
</dbReference>
<gene>
    <name evidence="2" type="ORF">LY56_03071</name>
</gene>
<dbReference type="EMBL" id="QKZQ01000018">
    <property type="protein sequence ID" value="PZX38052.1"/>
    <property type="molecule type" value="Genomic_DNA"/>
</dbReference>
<dbReference type="STRING" id="121821.GCA_001870675_03148"/>
<evidence type="ECO:0008006" key="4">
    <source>
        <dbReference type="Google" id="ProtNLM"/>
    </source>
</evidence>
<evidence type="ECO:0000313" key="3">
    <source>
        <dbReference type="Proteomes" id="UP000249364"/>
    </source>
</evidence>
<protein>
    <recommendedName>
        <fullName evidence="4">Beta/gamma crystallin</fullName>
    </recommendedName>
</protein>
<dbReference type="AlphaFoldDB" id="A0A2W7RJF5"/>
<feature type="signal peptide" evidence="1">
    <location>
        <begin position="1"/>
        <end position="28"/>
    </location>
</feature>
<dbReference type="Proteomes" id="UP000249364">
    <property type="component" value="Unassembled WGS sequence"/>
</dbReference>
<dbReference type="OrthoDB" id="7304934at2"/>
<comment type="caution">
    <text evidence="2">The sequence shown here is derived from an EMBL/GenBank/DDBJ whole genome shotgun (WGS) entry which is preliminary data.</text>
</comment>
<evidence type="ECO:0000256" key="1">
    <source>
        <dbReference type="SAM" id="SignalP"/>
    </source>
</evidence>
<keyword evidence="3" id="KW-1185">Reference proteome</keyword>
<proteinExistence type="predicted"/>
<name>A0A2W7RJF5_9RHOB</name>
<evidence type="ECO:0000313" key="2">
    <source>
        <dbReference type="EMBL" id="PZX38052.1"/>
    </source>
</evidence>
<sequence length="136" mass="15205">MTQIKSIAILALTACLGTAALGQTPMSAAEFEAYVTGRTLTFGQNGLPYGIEEFHAGRRTTWAFMGDECRKGRWFDRDTQICFVYDNAPGQEHCWIFWRGDEGLNARFIGEGEQTELYEVQRSTRPLICTGPEVGV</sequence>
<organism evidence="2 3">
    <name type="scientific">Roseinatronobacter thiooxidans</name>
    <dbReference type="NCBI Taxonomy" id="121821"/>
    <lineage>
        <taxon>Bacteria</taxon>
        <taxon>Pseudomonadati</taxon>
        <taxon>Pseudomonadota</taxon>
        <taxon>Alphaproteobacteria</taxon>
        <taxon>Rhodobacterales</taxon>
        <taxon>Paracoccaceae</taxon>
        <taxon>Roseinatronobacter</taxon>
    </lineage>
</organism>
<keyword evidence="1" id="KW-0732">Signal</keyword>
<feature type="chain" id="PRO_5016046424" description="Beta/gamma crystallin" evidence="1">
    <location>
        <begin position="29"/>
        <end position="136"/>
    </location>
</feature>
<accession>A0A2W7RJF5</accession>